<dbReference type="InterPro" id="IPR042245">
    <property type="entry name" value="Tgt2/MlaC_sf"/>
</dbReference>
<gene>
    <name evidence="1" type="ORF">BECKH772A_GA0070896_100557</name>
    <name evidence="2" type="ORF">BECKH772B_GA0070898_100647</name>
    <name evidence="3" type="ORF">BECKH772C_GA0070978_100537</name>
</gene>
<name>A0A450UL94_9GAMM</name>
<dbReference type="EMBL" id="CAADFG010000055">
    <property type="protein sequence ID" value="VFJ93322.1"/>
    <property type="molecule type" value="Genomic_DNA"/>
</dbReference>
<protein>
    <submittedName>
        <fullName evidence="1">Phospholipid transport system substrate-binding protein</fullName>
    </submittedName>
</protein>
<dbReference type="PANTHER" id="PTHR36573">
    <property type="entry name" value="INTERMEMBRANE PHOSPHOLIPID TRANSPORT SYSTEM BINDING PROTEIN MLAC"/>
    <property type="match status" value="1"/>
</dbReference>
<dbReference type="EMBL" id="CAADFI010000064">
    <property type="protein sequence ID" value="VFJ94610.1"/>
    <property type="molecule type" value="Genomic_DNA"/>
</dbReference>
<dbReference type="PANTHER" id="PTHR36573:SF1">
    <property type="entry name" value="INTERMEMBRANE PHOSPHOLIPID TRANSPORT SYSTEM BINDING PROTEIN MLAC"/>
    <property type="match status" value="1"/>
</dbReference>
<evidence type="ECO:0000313" key="2">
    <source>
        <dbReference type="EMBL" id="VFJ94610.1"/>
    </source>
</evidence>
<dbReference type="InterPro" id="IPR008869">
    <property type="entry name" value="MlaC/ttg2D"/>
</dbReference>
<accession>A0A450UL94</accession>
<evidence type="ECO:0000313" key="3">
    <source>
        <dbReference type="EMBL" id="VFK00839.1"/>
    </source>
</evidence>
<evidence type="ECO:0000313" key="1">
    <source>
        <dbReference type="EMBL" id="VFJ93322.1"/>
    </source>
</evidence>
<organism evidence="1">
    <name type="scientific">Candidatus Kentrum eta</name>
    <dbReference type="NCBI Taxonomy" id="2126337"/>
    <lineage>
        <taxon>Bacteria</taxon>
        <taxon>Pseudomonadati</taxon>
        <taxon>Pseudomonadota</taxon>
        <taxon>Gammaproteobacteria</taxon>
        <taxon>Candidatus Kentrum</taxon>
    </lineage>
</organism>
<dbReference type="Gene3D" id="3.10.450.710">
    <property type="entry name" value="Tgt2/MlaC"/>
    <property type="match status" value="1"/>
</dbReference>
<dbReference type="Pfam" id="PF05494">
    <property type="entry name" value="MlaC"/>
    <property type="match status" value="1"/>
</dbReference>
<sequence length="232" mass="26423">MTNISKTTRFYWAAGVGLFLVGLFLVGQQSRAEPARIVVKATPEQGREMVRDASMRLFRSMKEEGLNVDTNPDRLHKLIDEIVFSQFDFHHISSQVLGKNWRKATPEQKEQFIEQFKAYLLHTYATALGEYDGQEIEYLPVRGKQPARIIKVQTRVRLTEAAPIDIDYVLFLSREGSWKVVDVLVEGISMVVTHRSSFQMEIDQKGLSGLIVALEERNKKIAESGQLSPSRP</sequence>
<reference evidence="1" key="1">
    <citation type="submission" date="2019-02" db="EMBL/GenBank/DDBJ databases">
        <authorList>
            <person name="Gruber-Vodicka R. H."/>
            <person name="Seah K. B. B."/>
        </authorList>
    </citation>
    <scope>NUCLEOTIDE SEQUENCE</scope>
    <source>
        <strain evidence="3">BECK_SA2B12</strain>
        <strain evidence="1">BECK_SA2B15</strain>
        <strain evidence="2">BECK_SA2B20</strain>
    </source>
</reference>
<dbReference type="EMBL" id="CAADFJ010000053">
    <property type="protein sequence ID" value="VFK00839.1"/>
    <property type="molecule type" value="Genomic_DNA"/>
</dbReference>
<proteinExistence type="predicted"/>
<dbReference type="AlphaFoldDB" id="A0A450UL94"/>